<evidence type="ECO:0000313" key="5">
    <source>
        <dbReference type="Proteomes" id="UP000199019"/>
    </source>
</evidence>
<reference evidence="5" key="1">
    <citation type="submission" date="2016-10" db="EMBL/GenBank/DDBJ databases">
        <authorList>
            <person name="Varghese N."/>
            <person name="Submissions S."/>
        </authorList>
    </citation>
    <scope>NUCLEOTIDE SEQUENCE [LARGE SCALE GENOMIC DNA]</scope>
    <source>
        <strain evidence="5">CGMCC 1.6963</strain>
    </source>
</reference>
<feature type="signal peptide" evidence="3">
    <location>
        <begin position="1"/>
        <end position="29"/>
    </location>
</feature>
<accession>A0A1H9W119</accession>
<feature type="compositionally biased region" description="Low complexity" evidence="1">
    <location>
        <begin position="283"/>
        <end position="304"/>
    </location>
</feature>
<protein>
    <recommendedName>
        <fullName evidence="6">Gram-positive cocci surface proteins LPxTG domain-containing protein</fullName>
    </recommendedName>
</protein>
<dbReference type="RefSeq" id="WP_091758905.1">
    <property type="nucleotide sequence ID" value="NZ_FOHB01000004.1"/>
</dbReference>
<organism evidence="4 5">
    <name type="scientific">Pedococcus cremeus</name>
    <dbReference type="NCBI Taxonomy" id="587636"/>
    <lineage>
        <taxon>Bacteria</taxon>
        <taxon>Bacillati</taxon>
        <taxon>Actinomycetota</taxon>
        <taxon>Actinomycetes</taxon>
        <taxon>Micrococcales</taxon>
        <taxon>Intrasporangiaceae</taxon>
        <taxon>Pedococcus</taxon>
    </lineage>
</organism>
<keyword evidence="2" id="KW-1133">Transmembrane helix</keyword>
<gene>
    <name evidence="4" type="ORF">SAMN05216199_2697</name>
</gene>
<name>A0A1H9W119_9MICO</name>
<keyword evidence="2" id="KW-0812">Transmembrane</keyword>
<keyword evidence="3" id="KW-0732">Signal</keyword>
<evidence type="ECO:0000313" key="4">
    <source>
        <dbReference type="EMBL" id="SES27451.1"/>
    </source>
</evidence>
<evidence type="ECO:0008006" key="6">
    <source>
        <dbReference type="Google" id="ProtNLM"/>
    </source>
</evidence>
<dbReference type="STRING" id="587636.SAMN05216199_2697"/>
<dbReference type="AlphaFoldDB" id="A0A1H9W119"/>
<proteinExistence type="predicted"/>
<feature type="chain" id="PRO_5011525986" description="Gram-positive cocci surface proteins LPxTG domain-containing protein" evidence="3">
    <location>
        <begin position="30"/>
        <end position="332"/>
    </location>
</feature>
<evidence type="ECO:0000256" key="2">
    <source>
        <dbReference type="SAM" id="Phobius"/>
    </source>
</evidence>
<evidence type="ECO:0000256" key="3">
    <source>
        <dbReference type="SAM" id="SignalP"/>
    </source>
</evidence>
<keyword evidence="5" id="KW-1185">Reference proteome</keyword>
<keyword evidence="2" id="KW-0472">Membrane</keyword>
<dbReference type="EMBL" id="FOHB01000004">
    <property type="protein sequence ID" value="SES27451.1"/>
    <property type="molecule type" value="Genomic_DNA"/>
</dbReference>
<sequence>MLSTRARTTSLATFLAVAGLGAVAAPAHAAPSPATITVGSSPVDLFEGLKVSGTCPNGSGTAVVTVKQGSDVVAFGTTDVAKTGTWATSVDLWEADPGTATATVNCLSYGTEKPLGEATSAPFTIDLPDFPFDEIEVGVTPQRVAVGGTITVSATCPEGSTLAAVLAGNEDADDAFVIKEVVPGPNGRVSEKVGITGNDGVEPEPGPAVAVIVCGDDSQPMSQLQGARKGARLLAAEKPLTARALEDMMPTALGFADFTILPAVVQPTLPTGPTKAPGTVTTPARSAIPAADPAPATPDRLAMTGSDPAPLAAVGAVLLALGGAAIRRARRA</sequence>
<feature type="transmembrane region" description="Helical" evidence="2">
    <location>
        <begin position="309"/>
        <end position="326"/>
    </location>
</feature>
<feature type="region of interest" description="Disordered" evidence="1">
    <location>
        <begin position="270"/>
        <end position="304"/>
    </location>
</feature>
<evidence type="ECO:0000256" key="1">
    <source>
        <dbReference type="SAM" id="MobiDB-lite"/>
    </source>
</evidence>
<dbReference type="Proteomes" id="UP000199019">
    <property type="component" value="Unassembled WGS sequence"/>
</dbReference>